<evidence type="ECO:0000256" key="1">
    <source>
        <dbReference type="ARBA" id="ARBA00022837"/>
    </source>
</evidence>
<dbReference type="InterPro" id="IPR018247">
    <property type="entry name" value="EF_Hand_1_Ca_BS"/>
</dbReference>
<dbReference type="AlphaFoldDB" id="A0A7J6RYT0"/>
<dbReference type="Proteomes" id="UP000574390">
    <property type="component" value="Unassembled WGS sequence"/>
</dbReference>
<dbReference type="SUPFAM" id="SSF47473">
    <property type="entry name" value="EF-hand"/>
    <property type="match status" value="1"/>
</dbReference>
<organism evidence="3 4">
    <name type="scientific">Perkinsus olseni</name>
    <name type="common">Perkinsus atlanticus</name>
    <dbReference type="NCBI Taxonomy" id="32597"/>
    <lineage>
        <taxon>Eukaryota</taxon>
        <taxon>Sar</taxon>
        <taxon>Alveolata</taxon>
        <taxon>Perkinsozoa</taxon>
        <taxon>Perkinsea</taxon>
        <taxon>Perkinsida</taxon>
        <taxon>Perkinsidae</taxon>
        <taxon>Perkinsus</taxon>
    </lineage>
</organism>
<proteinExistence type="predicted"/>
<name>A0A7J6RYT0_PEROL</name>
<keyword evidence="1" id="KW-0106">Calcium</keyword>
<dbReference type="Gene3D" id="1.10.238.10">
    <property type="entry name" value="EF-hand"/>
    <property type="match status" value="1"/>
</dbReference>
<gene>
    <name evidence="3" type="ORF">FOZ62_022198</name>
</gene>
<dbReference type="SMART" id="SM00054">
    <property type="entry name" value="EFh"/>
    <property type="match status" value="1"/>
</dbReference>
<dbReference type="PROSITE" id="PS50222">
    <property type="entry name" value="EF_HAND_2"/>
    <property type="match status" value="1"/>
</dbReference>
<dbReference type="PROSITE" id="PS00018">
    <property type="entry name" value="EF_HAND_1"/>
    <property type="match status" value="1"/>
</dbReference>
<comment type="caution">
    <text evidence="3">The sequence shown here is derived from an EMBL/GenBank/DDBJ whole genome shotgun (WGS) entry which is preliminary data.</text>
</comment>
<dbReference type="GO" id="GO:0005509">
    <property type="term" value="F:calcium ion binding"/>
    <property type="evidence" value="ECO:0007669"/>
    <property type="project" value="InterPro"/>
</dbReference>
<evidence type="ECO:0000313" key="4">
    <source>
        <dbReference type="Proteomes" id="UP000574390"/>
    </source>
</evidence>
<dbReference type="EMBL" id="JABANM010018555">
    <property type="protein sequence ID" value="KAF4725898.1"/>
    <property type="molecule type" value="Genomic_DNA"/>
</dbReference>
<feature type="domain" description="EF-hand" evidence="2">
    <location>
        <begin position="42"/>
        <end position="77"/>
    </location>
</feature>
<evidence type="ECO:0000313" key="3">
    <source>
        <dbReference type="EMBL" id="KAF4725898.1"/>
    </source>
</evidence>
<sequence>LVEFLAIYDLSEGGPAGDVRQQWVGPILLTGWSSTLMSQVDANRRALESLFEAGDADNDGKLDFDEFSSLVSPTPGTDLAKVRRRRHAHLVEPRLVAGRRL</sequence>
<dbReference type="InterPro" id="IPR002048">
    <property type="entry name" value="EF_hand_dom"/>
</dbReference>
<dbReference type="InterPro" id="IPR011992">
    <property type="entry name" value="EF-hand-dom_pair"/>
</dbReference>
<feature type="non-terminal residue" evidence="3">
    <location>
        <position position="1"/>
    </location>
</feature>
<evidence type="ECO:0000259" key="2">
    <source>
        <dbReference type="PROSITE" id="PS50222"/>
    </source>
</evidence>
<reference evidence="3 4" key="1">
    <citation type="submission" date="2020-04" db="EMBL/GenBank/DDBJ databases">
        <title>Perkinsus olseni comparative genomics.</title>
        <authorList>
            <person name="Bogema D.R."/>
        </authorList>
    </citation>
    <scope>NUCLEOTIDE SEQUENCE [LARGE SCALE GENOMIC DNA]</scope>
    <source>
        <strain evidence="3">ATCC PRA-205</strain>
    </source>
</reference>
<accession>A0A7J6RYT0</accession>
<protein>
    <recommendedName>
        <fullName evidence="2">EF-hand domain-containing protein</fullName>
    </recommendedName>
</protein>